<dbReference type="AlphaFoldDB" id="A0A378WWQ6"/>
<protein>
    <submittedName>
        <fullName evidence="2">Domain of uncharacterized function (DUF427)</fullName>
    </submittedName>
</protein>
<organism evidence="2 3">
    <name type="scientific">Nocardia africana</name>
    <dbReference type="NCBI Taxonomy" id="134964"/>
    <lineage>
        <taxon>Bacteria</taxon>
        <taxon>Bacillati</taxon>
        <taxon>Actinomycetota</taxon>
        <taxon>Actinomycetes</taxon>
        <taxon>Mycobacteriales</taxon>
        <taxon>Nocardiaceae</taxon>
        <taxon>Nocardia</taxon>
    </lineage>
</organism>
<dbReference type="Gene3D" id="2.170.150.40">
    <property type="entry name" value="Domain of unknown function (DUF427)"/>
    <property type="match status" value="1"/>
</dbReference>
<dbReference type="InterPro" id="IPR007361">
    <property type="entry name" value="DUF427"/>
</dbReference>
<feature type="domain" description="DUF427" evidence="1">
    <location>
        <begin position="6"/>
        <end position="92"/>
    </location>
</feature>
<dbReference type="InterPro" id="IPR038694">
    <property type="entry name" value="DUF427_sf"/>
</dbReference>
<proteinExistence type="predicted"/>
<dbReference type="EMBL" id="UGRU01000001">
    <property type="protein sequence ID" value="SUA45648.1"/>
    <property type="molecule type" value="Genomic_DNA"/>
</dbReference>
<dbReference type="Proteomes" id="UP000255082">
    <property type="component" value="Unassembled WGS sequence"/>
</dbReference>
<evidence type="ECO:0000313" key="3">
    <source>
        <dbReference type="Proteomes" id="UP000255082"/>
    </source>
</evidence>
<reference evidence="2 3" key="1">
    <citation type="submission" date="2018-06" db="EMBL/GenBank/DDBJ databases">
        <authorList>
            <consortium name="Pathogen Informatics"/>
            <person name="Doyle S."/>
        </authorList>
    </citation>
    <scope>NUCLEOTIDE SEQUENCE [LARGE SCALE GENOMIC DNA]</scope>
    <source>
        <strain evidence="2 3">NCTC13184</strain>
    </source>
</reference>
<dbReference type="Pfam" id="PF04248">
    <property type="entry name" value="NTP_transf_9"/>
    <property type="match status" value="1"/>
</dbReference>
<accession>A0A378WWQ6</accession>
<sequence length="99" mass="11067">MGSMAKATVNGVTIAESDHYETVEGNIYFPPESLEKEYFTPTETHTICPWKGRASYYTVDVGDGNPLVDAAWYYPETKQAAANIEGYVAFYKNKVSIQE</sequence>
<gene>
    <name evidence="2" type="ORF">NCTC13184_04172</name>
</gene>
<evidence type="ECO:0000259" key="1">
    <source>
        <dbReference type="Pfam" id="PF04248"/>
    </source>
</evidence>
<name>A0A378WWQ6_9NOCA</name>
<dbReference type="PANTHER" id="PTHR34310">
    <property type="entry name" value="DUF427 DOMAIN PROTEIN (AFU_ORTHOLOGUE AFUA_3G02220)"/>
    <property type="match status" value="1"/>
</dbReference>
<evidence type="ECO:0000313" key="2">
    <source>
        <dbReference type="EMBL" id="SUA45648.1"/>
    </source>
</evidence>
<dbReference type="PANTHER" id="PTHR34310:SF5">
    <property type="entry name" value="DUF427 DOMAIN PROTEIN (AFU_ORTHOLOGUE AFUA_3G02220)"/>
    <property type="match status" value="1"/>
</dbReference>